<reference evidence="2" key="1">
    <citation type="journal article" date="2020" name="mSystems">
        <title>Genome- and Community-Level Interaction Insights into Carbon Utilization and Element Cycling Functions of Hydrothermarchaeota in Hydrothermal Sediment.</title>
        <authorList>
            <person name="Zhou Z."/>
            <person name="Liu Y."/>
            <person name="Xu W."/>
            <person name="Pan J."/>
            <person name="Luo Z.H."/>
            <person name="Li M."/>
        </authorList>
    </citation>
    <scope>NUCLEOTIDE SEQUENCE [LARGE SCALE GENOMIC DNA]</scope>
    <source>
        <strain evidence="2">SpSt-374</strain>
    </source>
</reference>
<sequence length="297" mass="33047">MTSKIKSSLTFDFEDEKFKAPPSQVLPWCHMINPQREAGKGANNFGLAIKQDNANAVGFVPDENWQLVEHQFSTGEVETIFITTSPRLVLVRRGAVYLKYRDTGLTLGRLGDHYDTFMADKLRFKTFTRHLIFFLGQDKKLLHSSPLRLSLSGAAGASFGKAYVDYKAGQATNGFTVELEKAYADYCGKRYAPKGPLFHAHGIFCPRLEAREAGMGLNTAVVAATVDYEHPTGVNFPEYAIASNSEESAIICQTFEEHQDFDNDIPKGGNGKIPGLDAAKMYAYPGEEFEYENEPLY</sequence>
<dbReference type="AlphaFoldDB" id="A0A7C3VGU6"/>
<evidence type="ECO:0000313" key="2">
    <source>
        <dbReference type="EMBL" id="HGG00699.1"/>
    </source>
</evidence>
<dbReference type="EMBL" id="DSPX01000085">
    <property type="protein sequence ID" value="HGG00699.1"/>
    <property type="molecule type" value="Genomic_DNA"/>
</dbReference>
<accession>A0A7C3VGU6</accession>
<gene>
    <name evidence="2" type="ORF">ENR15_08630</name>
</gene>
<organism evidence="2">
    <name type="scientific">Planktothricoides sp. SpSt-374</name>
    <dbReference type="NCBI Taxonomy" id="2282167"/>
    <lineage>
        <taxon>Bacteria</taxon>
        <taxon>Bacillati</taxon>
        <taxon>Cyanobacteriota</taxon>
        <taxon>Cyanophyceae</taxon>
        <taxon>Oscillatoriophycideae</taxon>
        <taxon>Oscillatoriales</taxon>
        <taxon>Oscillatoriaceae</taxon>
        <taxon>Planktothricoides</taxon>
    </lineage>
</organism>
<proteinExistence type="predicted"/>
<dbReference type="Pfam" id="PF19247">
    <property type="entry name" value="DUF5895"/>
    <property type="match status" value="1"/>
</dbReference>
<evidence type="ECO:0000259" key="1">
    <source>
        <dbReference type="Pfam" id="PF19247"/>
    </source>
</evidence>
<protein>
    <recommendedName>
        <fullName evidence="1">DUF5895 domain-containing protein</fullName>
    </recommendedName>
</protein>
<name>A0A7C3VGU6_9CYAN</name>
<feature type="domain" description="DUF5895" evidence="1">
    <location>
        <begin position="12"/>
        <end position="166"/>
    </location>
</feature>
<comment type="caution">
    <text evidence="2">The sequence shown here is derived from an EMBL/GenBank/DDBJ whole genome shotgun (WGS) entry which is preliminary data.</text>
</comment>
<dbReference type="InterPro" id="IPR045414">
    <property type="entry name" value="DUF5895"/>
</dbReference>